<evidence type="ECO:0000313" key="8">
    <source>
        <dbReference type="Proteomes" id="UP000834458"/>
    </source>
</evidence>
<dbReference type="Proteomes" id="UP000834458">
    <property type="component" value="Unassembled WGS sequence"/>
</dbReference>
<comment type="subcellular location">
    <subcellularLocation>
        <location evidence="1">Cell envelope</location>
    </subcellularLocation>
</comment>
<dbReference type="AlphaFoldDB" id="A0AA35GI03"/>
<protein>
    <submittedName>
        <fullName evidence="7">Formate-dependent nitrite reductase complex subunit nrfG</fullName>
    </submittedName>
</protein>
<dbReference type="PANTHER" id="PTHR47870:SF4">
    <property type="entry name" value="CYTOCHROME C-TYPE BIOGENESIS PROTEIN CYCH"/>
    <property type="match status" value="1"/>
</dbReference>
<gene>
    <name evidence="7" type="primary">nrfG</name>
    <name evidence="7" type="ORF">GHA_01771</name>
</gene>
<keyword evidence="5" id="KW-1133">Transmembrane helix</keyword>
<dbReference type="InterPro" id="IPR056413">
    <property type="entry name" value="TPR_CcmH_CycH"/>
</dbReference>
<keyword evidence="5" id="KW-0812">Transmembrane</keyword>
<dbReference type="InterPro" id="IPR051263">
    <property type="entry name" value="C-type_cytochrome_biogenesis"/>
</dbReference>
<accession>A0AA35GI03</accession>
<comment type="caution">
    <text evidence="7">The sequence shown here is derived from an EMBL/GenBank/DDBJ whole genome shotgun (WGS) entry which is preliminary data.</text>
</comment>
<sequence length="303" mass="32242">MSDMVGLWLGALALVLLCLAVLLPSLLRDAAQPVTGSDDALRALYQAQLQELAREHRAGNLDVADLAQAEDELQRRLLQELAQRAQPRVWRQRPWLPRASALVLAVLLPVAAWGLYVQVGDPQAAARLAQADAMGHSAGQAQVEAMVAGLAQRLQAQPDNLPGWVMLARSYETLERYADAAHAYQGALQTAQAQGLDATEQARIWADLADAQASAQQGRLDGAAGAAITQALRLDAQQPKALALAGAAALQAGNPRAARDHWQALLALLEPGSDVALQVQDDLVKLELLLREPAAAPAQPPAR</sequence>
<dbReference type="Pfam" id="PF23914">
    <property type="entry name" value="TPR_CcmH_CycH"/>
    <property type="match status" value="1"/>
</dbReference>
<dbReference type="InterPro" id="IPR011990">
    <property type="entry name" value="TPR-like_helical_dom_sf"/>
</dbReference>
<dbReference type="NCBIfam" id="TIGR03142">
    <property type="entry name" value="cytochro_ccmI"/>
    <property type="match status" value="1"/>
</dbReference>
<keyword evidence="5" id="KW-0472">Membrane</keyword>
<evidence type="ECO:0000256" key="1">
    <source>
        <dbReference type="ARBA" id="ARBA00004196"/>
    </source>
</evidence>
<dbReference type="SUPFAM" id="SSF48452">
    <property type="entry name" value="TPR-like"/>
    <property type="match status" value="1"/>
</dbReference>
<evidence type="ECO:0000256" key="3">
    <source>
        <dbReference type="ARBA" id="ARBA00022748"/>
    </source>
</evidence>
<dbReference type="GO" id="GO:0005886">
    <property type="term" value="C:plasma membrane"/>
    <property type="evidence" value="ECO:0007669"/>
    <property type="project" value="TreeGrafter"/>
</dbReference>
<dbReference type="Gene3D" id="1.25.40.10">
    <property type="entry name" value="Tetratricopeptide repeat domain"/>
    <property type="match status" value="1"/>
</dbReference>
<evidence type="ECO:0000313" key="7">
    <source>
        <dbReference type="EMBL" id="CAB5687137.1"/>
    </source>
</evidence>
<feature type="domain" description="Cytochrome c-type biogenesis protein H TPR" evidence="6">
    <location>
        <begin position="125"/>
        <end position="273"/>
    </location>
</feature>
<proteinExistence type="predicted"/>
<organism evidence="7 8">
    <name type="scientific">Comamonas aquatica</name>
    <dbReference type="NCBI Taxonomy" id="225991"/>
    <lineage>
        <taxon>Bacteria</taxon>
        <taxon>Pseudomonadati</taxon>
        <taxon>Pseudomonadota</taxon>
        <taxon>Betaproteobacteria</taxon>
        <taxon>Burkholderiales</taxon>
        <taxon>Comamonadaceae</taxon>
        <taxon>Comamonas</taxon>
    </lineage>
</organism>
<dbReference type="RefSeq" id="WP_267970570.1">
    <property type="nucleotide sequence ID" value="NZ_CAHPSC010000021.1"/>
</dbReference>
<dbReference type="PANTHER" id="PTHR47870">
    <property type="entry name" value="CYTOCHROME C-TYPE BIOGENESIS PROTEIN CCMH"/>
    <property type="match status" value="1"/>
</dbReference>
<dbReference type="GO" id="GO:0030313">
    <property type="term" value="C:cell envelope"/>
    <property type="evidence" value="ECO:0007669"/>
    <property type="project" value="UniProtKB-SubCell"/>
</dbReference>
<feature type="transmembrane region" description="Helical" evidence="5">
    <location>
        <begin position="95"/>
        <end position="117"/>
    </location>
</feature>
<keyword evidence="2" id="KW-0677">Repeat</keyword>
<dbReference type="GO" id="GO:0017004">
    <property type="term" value="P:cytochrome complex assembly"/>
    <property type="evidence" value="ECO:0007669"/>
    <property type="project" value="UniProtKB-KW"/>
</dbReference>
<evidence type="ECO:0000256" key="4">
    <source>
        <dbReference type="ARBA" id="ARBA00022803"/>
    </source>
</evidence>
<keyword evidence="3" id="KW-0201">Cytochrome c-type biogenesis</keyword>
<name>A0AA35GI03_9BURK</name>
<keyword evidence="4" id="KW-0802">TPR repeat</keyword>
<evidence type="ECO:0000259" key="6">
    <source>
        <dbReference type="Pfam" id="PF23914"/>
    </source>
</evidence>
<evidence type="ECO:0000256" key="5">
    <source>
        <dbReference type="SAM" id="Phobius"/>
    </source>
</evidence>
<reference evidence="7" key="1">
    <citation type="submission" date="2020-05" db="EMBL/GenBank/DDBJ databases">
        <authorList>
            <person name="Delgado-Blas J."/>
        </authorList>
    </citation>
    <scope>NUCLEOTIDE SEQUENCE</scope>
    <source>
        <strain evidence="7">BB1454</strain>
    </source>
</reference>
<dbReference type="EMBL" id="CAHPSC010000021">
    <property type="protein sequence ID" value="CAB5687137.1"/>
    <property type="molecule type" value="Genomic_DNA"/>
</dbReference>
<dbReference type="InterPro" id="IPR017560">
    <property type="entry name" value="Cyt_c_biogenesis_CcmI"/>
</dbReference>
<evidence type="ECO:0000256" key="2">
    <source>
        <dbReference type="ARBA" id="ARBA00022737"/>
    </source>
</evidence>